<evidence type="ECO:0000256" key="1">
    <source>
        <dbReference type="SAM" id="SignalP"/>
    </source>
</evidence>
<evidence type="ECO:0000313" key="3">
    <source>
        <dbReference type="Proteomes" id="UP001433268"/>
    </source>
</evidence>
<sequence length="254" mass="27256">MSGKMANMFALILMLLPFWLVSASAFPTAPLFGCDGPPSPDGSLGGTDNKTNIDYCGDLGKATFLTEGDPETGPGFYVTNQDTSGENFFLVENSRDQHPWKYFHVPAGARRFVQVCGSWQGRIVRGTPKVNTDGNVHNLGTWFEAAVTNGVMSGDISFLQGCDGGAKMVSNDGRGITKGCMVDMLSGAPANALQNKDTGTPALKRITGDGFSQAAKDRDLSKCDASQVFILEENRNPIIDSTNGRFEVTFYKGK</sequence>
<feature type="chain" id="PRO_5045162155" evidence="1">
    <location>
        <begin position="26"/>
        <end position="254"/>
    </location>
</feature>
<accession>A0ABR1VWM8</accession>
<name>A0ABR1VWM8_9PEZI</name>
<feature type="non-terminal residue" evidence="2">
    <location>
        <position position="254"/>
    </location>
</feature>
<protein>
    <submittedName>
        <fullName evidence="2">Uncharacterized protein</fullName>
    </submittedName>
</protein>
<gene>
    <name evidence="2" type="ORF">PG997_010323</name>
</gene>
<proteinExistence type="predicted"/>
<comment type="caution">
    <text evidence="2">The sequence shown here is derived from an EMBL/GenBank/DDBJ whole genome shotgun (WGS) entry which is preliminary data.</text>
</comment>
<organism evidence="2 3">
    <name type="scientific">Apiospora hydei</name>
    <dbReference type="NCBI Taxonomy" id="1337664"/>
    <lineage>
        <taxon>Eukaryota</taxon>
        <taxon>Fungi</taxon>
        <taxon>Dikarya</taxon>
        <taxon>Ascomycota</taxon>
        <taxon>Pezizomycotina</taxon>
        <taxon>Sordariomycetes</taxon>
        <taxon>Xylariomycetidae</taxon>
        <taxon>Amphisphaeriales</taxon>
        <taxon>Apiosporaceae</taxon>
        <taxon>Apiospora</taxon>
    </lineage>
</organism>
<reference evidence="2 3" key="1">
    <citation type="submission" date="2023-01" db="EMBL/GenBank/DDBJ databases">
        <title>Analysis of 21 Apiospora genomes using comparative genomics revels a genus with tremendous synthesis potential of carbohydrate active enzymes and secondary metabolites.</title>
        <authorList>
            <person name="Sorensen T."/>
        </authorList>
    </citation>
    <scope>NUCLEOTIDE SEQUENCE [LARGE SCALE GENOMIC DNA]</scope>
    <source>
        <strain evidence="2 3">CBS 114990</strain>
    </source>
</reference>
<dbReference type="EMBL" id="JAQQWN010000007">
    <property type="protein sequence ID" value="KAK8075660.1"/>
    <property type="molecule type" value="Genomic_DNA"/>
</dbReference>
<keyword evidence="3" id="KW-1185">Reference proteome</keyword>
<dbReference type="RefSeq" id="XP_066666600.1">
    <property type="nucleotide sequence ID" value="XM_066814638.1"/>
</dbReference>
<feature type="signal peptide" evidence="1">
    <location>
        <begin position="1"/>
        <end position="25"/>
    </location>
</feature>
<keyword evidence="1" id="KW-0732">Signal</keyword>
<dbReference type="GeneID" id="92047698"/>
<dbReference type="Proteomes" id="UP001433268">
    <property type="component" value="Unassembled WGS sequence"/>
</dbReference>
<evidence type="ECO:0000313" key="2">
    <source>
        <dbReference type="EMBL" id="KAK8075660.1"/>
    </source>
</evidence>